<protein>
    <submittedName>
        <fullName evidence="2">Uncharacterized protein</fullName>
    </submittedName>
</protein>
<gene>
    <name evidence="2" type="ORF">LTRI10_LOCUS29857</name>
</gene>
<dbReference type="Proteomes" id="UP001497516">
    <property type="component" value="Chromosome 5"/>
</dbReference>
<evidence type="ECO:0000313" key="2">
    <source>
        <dbReference type="EMBL" id="CAL1388963.1"/>
    </source>
</evidence>
<keyword evidence="3" id="KW-1185">Reference proteome</keyword>
<proteinExistence type="predicted"/>
<feature type="compositionally biased region" description="Basic and acidic residues" evidence="1">
    <location>
        <begin position="173"/>
        <end position="191"/>
    </location>
</feature>
<accession>A0AAV2ETB4</accession>
<dbReference type="EMBL" id="OZ034818">
    <property type="protein sequence ID" value="CAL1388963.1"/>
    <property type="molecule type" value="Genomic_DNA"/>
</dbReference>
<sequence>MYCSFLSILSSPFFSPAAAFGAFNIQRVYKRISNKEIDAYRRGQKVGKRIKEDQGSIYGRSKSRAGLPLTAAINCKWRRASFILCLIKFGQLKPKPPDQPPSNELGGGRGTLETPDKKRVKEKWGEGIHKGHNKEAQQKGDPIINSSQRAHLKKIWEMDLPIITAKPTYTLSTRHETQKINKEKKEAKQTRTEQLGRCLGINTTSKRKPPR</sequence>
<feature type="region of interest" description="Disordered" evidence="1">
    <location>
        <begin position="95"/>
        <end position="121"/>
    </location>
</feature>
<evidence type="ECO:0000256" key="1">
    <source>
        <dbReference type="SAM" id="MobiDB-lite"/>
    </source>
</evidence>
<organism evidence="2 3">
    <name type="scientific">Linum trigynum</name>
    <dbReference type="NCBI Taxonomy" id="586398"/>
    <lineage>
        <taxon>Eukaryota</taxon>
        <taxon>Viridiplantae</taxon>
        <taxon>Streptophyta</taxon>
        <taxon>Embryophyta</taxon>
        <taxon>Tracheophyta</taxon>
        <taxon>Spermatophyta</taxon>
        <taxon>Magnoliopsida</taxon>
        <taxon>eudicotyledons</taxon>
        <taxon>Gunneridae</taxon>
        <taxon>Pentapetalae</taxon>
        <taxon>rosids</taxon>
        <taxon>fabids</taxon>
        <taxon>Malpighiales</taxon>
        <taxon>Linaceae</taxon>
        <taxon>Linum</taxon>
    </lineage>
</organism>
<dbReference type="AlphaFoldDB" id="A0AAV2ETB4"/>
<name>A0AAV2ETB4_9ROSI</name>
<feature type="region of interest" description="Disordered" evidence="1">
    <location>
        <begin position="173"/>
        <end position="211"/>
    </location>
</feature>
<evidence type="ECO:0000313" key="3">
    <source>
        <dbReference type="Proteomes" id="UP001497516"/>
    </source>
</evidence>
<reference evidence="2 3" key="1">
    <citation type="submission" date="2024-04" db="EMBL/GenBank/DDBJ databases">
        <authorList>
            <person name="Fracassetti M."/>
        </authorList>
    </citation>
    <scope>NUCLEOTIDE SEQUENCE [LARGE SCALE GENOMIC DNA]</scope>
</reference>